<organism evidence="2 3">
    <name type="scientific">Toxocara canis</name>
    <name type="common">Canine roundworm</name>
    <dbReference type="NCBI Taxonomy" id="6265"/>
    <lineage>
        <taxon>Eukaryota</taxon>
        <taxon>Metazoa</taxon>
        <taxon>Ecdysozoa</taxon>
        <taxon>Nematoda</taxon>
        <taxon>Chromadorea</taxon>
        <taxon>Rhabditida</taxon>
        <taxon>Spirurina</taxon>
        <taxon>Ascaridomorpha</taxon>
        <taxon>Ascaridoidea</taxon>
        <taxon>Toxocaridae</taxon>
        <taxon>Toxocara</taxon>
    </lineage>
</organism>
<evidence type="ECO:0000313" key="3">
    <source>
        <dbReference type="WBParaSite" id="TCNE_0000023401-mRNA-1"/>
    </source>
</evidence>
<dbReference type="Proteomes" id="UP000050794">
    <property type="component" value="Unassembled WGS sequence"/>
</dbReference>
<keyword evidence="2" id="KW-1185">Reference proteome</keyword>
<reference evidence="1 2" key="2">
    <citation type="submission" date="2018-11" db="EMBL/GenBank/DDBJ databases">
        <authorList>
            <consortium name="Pathogen Informatics"/>
        </authorList>
    </citation>
    <scope>NUCLEOTIDE SEQUENCE [LARGE SCALE GENOMIC DNA]</scope>
</reference>
<evidence type="ECO:0000313" key="2">
    <source>
        <dbReference type="Proteomes" id="UP000050794"/>
    </source>
</evidence>
<accession>A0A183TVG5</accession>
<proteinExistence type="predicted"/>
<protein>
    <submittedName>
        <fullName evidence="1 3">Uncharacterized protein</fullName>
    </submittedName>
</protein>
<dbReference type="EMBL" id="UYWY01000087">
    <property type="protein sequence ID" value="VDM23869.1"/>
    <property type="molecule type" value="Genomic_DNA"/>
</dbReference>
<dbReference type="AlphaFoldDB" id="A0A183TVG5"/>
<evidence type="ECO:0000313" key="1">
    <source>
        <dbReference type="EMBL" id="VDM23869.1"/>
    </source>
</evidence>
<reference evidence="3" key="1">
    <citation type="submission" date="2016-06" db="UniProtKB">
        <authorList>
            <consortium name="WormBaseParasite"/>
        </authorList>
    </citation>
    <scope>IDENTIFICATION</scope>
</reference>
<sequence length="60" mass="7008">MRGEQSSKTGKRTYQETKMPMSLDRKFFDKTAMPTALYGSEMWATTRRVRVLAEAQSRME</sequence>
<name>A0A183TVG5_TOXCA</name>
<gene>
    <name evidence="1" type="ORF">TCNE_LOCUS235</name>
</gene>
<dbReference type="WBParaSite" id="TCNE_0000023401-mRNA-1">
    <property type="protein sequence ID" value="TCNE_0000023401-mRNA-1"/>
    <property type="gene ID" value="TCNE_0000023401"/>
</dbReference>